<dbReference type="GO" id="GO:0016787">
    <property type="term" value="F:hydrolase activity"/>
    <property type="evidence" value="ECO:0007669"/>
    <property type="project" value="UniProtKB-KW"/>
</dbReference>
<name>A0A162S135_9CLOT</name>
<accession>A0A162S135</accession>
<gene>
    <name evidence="3" type="primary">mapP</name>
    <name evidence="3" type="ORF">CLMAG_35400</name>
</gene>
<dbReference type="EMBL" id="LWAE01000004">
    <property type="protein sequence ID" value="KZL90640.1"/>
    <property type="molecule type" value="Genomic_DNA"/>
</dbReference>
<dbReference type="InterPro" id="IPR036691">
    <property type="entry name" value="Endo/exonu/phosph_ase_sf"/>
</dbReference>
<evidence type="ECO:0000313" key="4">
    <source>
        <dbReference type="Proteomes" id="UP000076603"/>
    </source>
</evidence>
<dbReference type="Gene3D" id="3.60.10.10">
    <property type="entry name" value="Endonuclease/exonuclease/phosphatase"/>
    <property type="match status" value="1"/>
</dbReference>
<dbReference type="CDD" id="cd09079">
    <property type="entry name" value="RgfB-like"/>
    <property type="match status" value="1"/>
</dbReference>
<comment type="caution">
    <text evidence="3">The sequence shown here is derived from an EMBL/GenBank/DDBJ whole genome shotgun (WGS) entry which is preliminary data.</text>
</comment>
<dbReference type="InterPro" id="IPR005135">
    <property type="entry name" value="Endo/exonuclease/phosphatase"/>
</dbReference>
<sequence length="272" mass="31748">MKLLTLNCHSWMEENTEEKIKIIANTIKEKDYDVIALQEVNQSIEGKLAFNSIKEDNFALVLLKVLDSLGCRAYKMVWDFSHIGYDRYEEGVCIITKHKIEEDYSFFVSKAKDKNFWKTRKVVGASLKIKEEIVDFYSCHLGWWQDEEEPFKAQVDQLLKNIRKDRLTFLMGYFNNSGFIRNEGYDYLIEKDRKDTFSMAEDSDDGITVKGKIDGWDLNKSNLRLDLILTNKKVDVKHSKVIFNGTNKPIVSDHYGVEIEVLMGKNERKDIT</sequence>
<reference evidence="3 4" key="1">
    <citation type="submission" date="2016-04" db="EMBL/GenBank/DDBJ databases">
        <title>Genome sequence of Clostridium magnum DSM 2767.</title>
        <authorList>
            <person name="Poehlein A."/>
            <person name="Uhlig R."/>
            <person name="Fischer R."/>
            <person name="Bahl H."/>
            <person name="Daniel R."/>
        </authorList>
    </citation>
    <scope>NUCLEOTIDE SEQUENCE [LARGE SCALE GENOMIC DNA]</scope>
    <source>
        <strain evidence="3 4">DSM 2767</strain>
    </source>
</reference>
<feature type="domain" description="Endonuclease/exonuclease/phosphatase" evidence="2">
    <location>
        <begin position="18"/>
        <end position="254"/>
    </location>
</feature>
<evidence type="ECO:0000259" key="2">
    <source>
        <dbReference type="Pfam" id="PF03372"/>
    </source>
</evidence>
<proteinExistence type="predicted"/>
<dbReference type="EC" id="3.1.3.90" evidence="3"/>
<dbReference type="PANTHER" id="PTHR15822">
    <property type="entry name" value="TRAF AND TNF RECEPTOR-ASSOCIATED PROTEIN"/>
    <property type="match status" value="1"/>
</dbReference>
<dbReference type="OrthoDB" id="9812537at2"/>
<dbReference type="PATRIC" id="fig|1121326.3.peg.3582"/>
<evidence type="ECO:0000313" key="3">
    <source>
        <dbReference type="EMBL" id="KZL90640.1"/>
    </source>
</evidence>
<keyword evidence="1 3" id="KW-0378">Hydrolase</keyword>
<dbReference type="AlphaFoldDB" id="A0A162S135"/>
<dbReference type="SUPFAM" id="SSF56219">
    <property type="entry name" value="DNase I-like"/>
    <property type="match status" value="1"/>
</dbReference>
<organism evidence="3 4">
    <name type="scientific">Clostridium magnum DSM 2767</name>
    <dbReference type="NCBI Taxonomy" id="1121326"/>
    <lineage>
        <taxon>Bacteria</taxon>
        <taxon>Bacillati</taxon>
        <taxon>Bacillota</taxon>
        <taxon>Clostridia</taxon>
        <taxon>Eubacteriales</taxon>
        <taxon>Clostridiaceae</taxon>
        <taxon>Clostridium</taxon>
    </lineage>
</organism>
<dbReference type="STRING" id="1121326.CLMAG_35400"/>
<evidence type="ECO:0000256" key="1">
    <source>
        <dbReference type="ARBA" id="ARBA00022801"/>
    </source>
</evidence>
<dbReference type="InterPro" id="IPR051547">
    <property type="entry name" value="TDP2-like"/>
</dbReference>
<protein>
    <submittedName>
        <fullName evidence="3">Maltose 6'-phosphate phosphatase</fullName>
        <ecNumber evidence="3">3.1.3.90</ecNumber>
    </submittedName>
</protein>
<dbReference type="PANTHER" id="PTHR15822:SF23">
    <property type="entry name" value="ENDONUCLEASE_EXONUCLEASE_PHOSPHATASE FAMILY PROTEIN"/>
    <property type="match status" value="1"/>
</dbReference>
<dbReference type="RefSeq" id="WP_066625131.1">
    <property type="nucleotide sequence ID" value="NZ_FQXL01000078.1"/>
</dbReference>
<dbReference type="Pfam" id="PF03372">
    <property type="entry name" value="Exo_endo_phos"/>
    <property type="match status" value="1"/>
</dbReference>
<keyword evidence="4" id="KW-1185">Reference proteome</keyword>
<dbReference type="Proteomes" id="UP000076603">
    <property type="component" value="Unassembled WGS sequence"/>
</dbReference>